<gene>
    <name evidence="2" type="ORF">N658DRAFT_79202</name>
</gene>
<protein>
    <submittedName>
        <fullName evidence="2">Uncharacterized protein</fullName>
    </submittedName>
</protein>
<evidence type="ECO:0000313" key="3">
    <source>
        <dbReference type="Proteomes" id="UP001305647"/>
    </source>
</evidence>
<organism evidence="2 3">
    <name type="scientific">Parathielavia hyrcaniae</name>
    <dbReference type="NCBI Taxonomy" id="113614"/>
    <lineage>
        <taxon>Eukaryota</taxon>
        <taxon>Fungi</taxon>
        <taxon>Dikarya</taxon>
        <taxon>Ascomycota</taxon>
        <taxon>Pezizomycotina</taxon>
        <taxon>Sordariomycetes</taxon>
        <taxon>Sordariomycetidae</taxon>
        <taxon>Sordariales</taxon>
        <taxon>Chaetomiaceae</taxon>
        <taxon>Parathielavia</taxon>
    </lineage>
</organism>
<feature type="compositionally biased region" description="Pro residues" evidence="1">
    <location>
        <begin position="55"/>
        <end position="64"/>
    </location>
</feature>
<comment type="caution">
    <text evidence="2">The sequence shown here is derived from an EMBL/GenBank/DDBJ whole genome shotgun (WGS) entry which is preliminary data.</text>
</comment>
<feature type="compositionally biased region" description="Acidic residues" evidence="1">
    <location>
        <begin position="34"/>
        <end position="51"/>
    </location>
</feature>
<accession>A0AAN6Q3I9</accession>
<feature type="region of interest" description="Disordered" evidence="1">
    <location>
        <begin position="25"/>
        <end position="110"/>
    </location>
</feature>
<keyword evidence="3" id="KW-1185">Reference proteome</keyword>
<reference evidence="2" key="1">
    <citation type="journal article" date="2023" name="Mol. Phylogenet. Evol.">
        <title>Genome-scale phylogeny and comparative genomics of the fungal order Sordariales.</title>
        <authorList>
            <person name="Hensen N."/>
            <person name="Bonometti L."/>
            <person name="Westerberg I."/>
            <person name="Brannstrom I.O."/>
            <person name="Guillou S."/>
            <person name="Cros-Aarteil S."/>
            <person name="Calhoun S."/>
            <person name="Haridas S."/>
            <person name="Kuo A."/>
            <person name="Mondo S."/>
            <person name="Pangilinan J."/>
            <person name="Riley R."/>
            <person name="LaButti K."/>
            <person name="Andreopoulos B."/>
            <person name="Lipzen A."/>
            <person name="Chen C."/>
            <person name="Yan M."/>
            <person name="Daum C."/>
            <person name="Ng V."/>
            <person name="Clum A."/>
            <person name="Steindorff A."/>
            <person name="Ohm R.A."/>
            <person name="Martin F."/>
            <person name="Silar P."/>
            <person name="Natvig D.O."/>
            <person name="Lalanne C."/>
            <person name="Gautier V."/>
            <person name="Ament-Velasquez S.L."/>
            <person name="Kruys A."/>
            <person name="Hutchinson M.I."/>
            <person name="Powell A.J."/>
            <person name="Barry K."/>
            <person name="Miller A.N."/>
            <person name="Grigoriev I.V."/>
            <person name="Debuchy R."/>
            <person name="Gladieux P."/>
            <person name="Hiltunen Thoren M."/>
            <person name="Johannesson H."/>
        </authorList>
    </citation>
    <scope>NUCLEOTIDE SEQUENCE</scope>
    <source>
        <strain evidence="2">CBS 757.83</strain>
    </source>
</reference>
<dbReference type="Proteomes" id="UP001305647">
    <property type="component" value="Unassembled WGS sequence"/>
</dbReference>
<evidence type="ECO:0000313" key="2">
    <source>
        <dbReference type="EMBL" id="KAK4101075.1"/>
    </source>
</evidence>
<dbReference type="AlphaFoldDB" id="A0AAN6Q3I9"/>
<feature type="region of interest" description="Disordered" evidence="1">
    <location>
        <begin position="324"/>
        <end position="346"/>
    </location>
</feature>
<reference evidence="2" key="2">
    <citation type="submission" date="2023-05" db="EMBL/GenBank/DDBJ databases">
        <authorList>
            <consortium name="Lawrence Berkeley National Laboratory"/>
            <person name="Steindorff A."/>
            <person name="Hensen N."/>
            <person name="Bonometti L."/>
            <person name="Westerberg I."/>
            <person name="Brannstrom I.O."/>
            <person name="Guillou S."/>
            <person name="Cros-Aarteil S."/>
            <person name="Calhoun S."/>
            <person name="Haridas S."/>
            <person name="Kuo A."/>
            <person name="Mondo S."/>
            <person name="Pangilinan J."/>
            <person name="Riley R."/>
            <person name="Labutti K."/>
            <person name="Andreopoulos B."/>
            <person name="Lipzen A."/>
            <person name="Chen C."/>
            <person name="Yanf M."/>
            <person name="Daum C."/>
            <person name="Ng V."/>
            <person name="Clum A."/>
            <person name="Ohm R."/>
            <person name="Martin F."/>
            <person name="Silar P."/>
            <person name="Natvig D."/>
            <person name="Lalanne C."/>
            <person name="Gautier V."/>
            <person name="Ament-Velasquez S.L."/>
            <person name="Kruys A."/>
            <person name="Hutchinson M.I."/>
            <person name="Powell A.J."/>
            <person name="Barry K."/>
            <person name="Miller A.N."/>
            <person name="Grigoriev I.V."/>
            <person name="Debuchy R."/>
            <person name="Gladieux P."/>
            <person name="Thoren M.H."/>
            <person name="Johannesson H."/>
        </authorList>
    </citation>
    <scope>NUCLEOTIDE SEQUENCE</scope>
    <source>
        <strain evidence="2">CBS 757.83</strain>
    </source>
</reference>
<dbReference type="EMBL" id="MU863637">
    <property type="protein sequence ID" value="KAK4101075.1"/>
    <property type="molecule type" value="Genomic_DNA"/>
</dbReference>
<name>A0AAN6Q3I9_9PEZI</name>
<feature type="region of interest" description="Disordered" evidence="1">
    <location>
        <begin position="474"/>
        <end position="531"/>
    </location>
</feature>
<feature type="region of interest" description="Disordered" evidence="1">
    <location>
        <begin position="129"/>
        <end position="166"/>
    </location>
</feature>
<proteinExistence type="predicted"/>
<sequence length="676" mass="73790">MNGHPGHVGDIDKTISMSVNEDIHIATRQAVNEDTNEDANEDINEDIEDKNDELSPPPDSPPLDSPLADTISHASSLPHNALQDEIVVGSNAHHKSSGHSDPEPEDAVMGDPEIPALVQYQSSLMKLDKRKRASTAYPGSPVDSERVSPAPTEDLDSRRPARPSKLHGVGGVKGVLLGYWRDSLAKNEADKHGVVGFIDVRDRLRTRIQPATRDGRPMDQRYPIPPGPGGSWVTFDKVAFDAHLAGHNHHVIKEYVKIRADGSRSDEPPEERAKLDKQAIELAAERLRNNPPPEAATAPSIAYGSEIPANAVLPNRPETKKRRLAGSFGATPDSPKASQNPLDNIPGTRPTKILLGYWKRSSEEDPINKHAVLGILGANDMFRVKLARETRDGRTVVGNFPSGPGALWIHWDEVEFEPHLANLSRNEVKEYCRVRQHQLDLGEAPEERAANETKAVYEGQQRVAQSLATGIPIRSSSEFPPLAMKGSADPRTDAQSFASPGPPEELRQSRRSENGQRAAAAAAAAGRRPLPDIEFRAANRTPPGPSAAAIDRTNSLARREIARLEAVQARADMYAASREASLGPTAAAAAAAANDGTVNGQHHFQDNVSRLNRIWEAQEANRIRAGAEDAKMYMGVKYQRRQNGPFQGKLVSQGMIITIDGEDYVEYRVLTKPSFF</sequence>
<evidence type="ECO:0000256" key="1">
    <source>
        <dbReference type="SAM" id="MobiDB-lite"/>
    </source>
</evidence>
<feature type="compositionally biased region" description="Basic and acidic residues" evidence="1">
    <location>
        <begin position="504"/>
        <end position="514"/>
    </location>
</feature>